<comment type="caution">
    <text evidence="2">The sequence shown here is derived from an EMBL/GenBank/DDBJ whole genome shotgun (WGS) entry which is preliminary data.</text>
</comment>
<feature type="region of interest" description="Disordered" evidence="1">
    <location>
        <begin position="96"/>
        <end position="120"/>
    </location>
</feature>
<evidence type="ECO:0000313" key="2">
    <source>
        <dbReference type="EMBL" id="GFE49970.1"/>
    </source>
</evidence>
<keyword evidence="3" id="KW-1185">Reference proteome</keyword>
<dbReference type="AlphaFoldDB" id="A0A640VRB3"/>
<sequence>MTDKEQNNDVGCPSETPAQRTLEDELLEEFGDDPLCGDLDEEQARAFLMTFWNIVTIFAELGVSVAPINGEAVDNTSKNLRALRVDVLSLLTKEDTAHETVAPRSTQNDEAHPCRTPNDR</sequence>
<proteinExistence type="predicted"/>
<name>A0A640VRB3_9RHOB</name>
<reference evidence="2 3" key="1">
    <citation type="submission" date="2019-12" db="EMBL/GenBank/DDBJ databases">
        <title>Roseobacter cerasinus sp. nov., isolated from seawater around aquaculture.</title>
        <authorList>
            <person name="Muramatsu S."/>
            <person name="Takabe Y."/>
            <person name="Mori K."/>
            <person name="Takaichi S."/>
            <person name="Hanada S."/>
        </authorList>
    </citation>
    <scope>NUCLEOTIDE SEQUENCE [LARGE SCALE GENOMIC DNA]</scope>
    <source>
        <strain evidence="2 3">AI77</strain>
    </source>
</reference>
<evidence type="ECO:0000256" key="1">
    <source>
        <dbReference type="SAM" id="MobiDB-lite"/>
    </source>
</evidence>
<dbReference type="RefSeq" id="WP_159976128.1">
    <property type="nucleotide sequence ID" value="NZ_BLIV01000003.1"/>
</dbReference>
<evidence type="ECO:0000313" key="3">
    <source>
        <dbReference type="Proteomes" id="UP000436522"/>
    </source>
</evidence>
<dbReference type="OrthoDB" id="7876422at2"/>
<organism evidence="2 3">
    <name type="scientific">Roseobacter cerasinus</name>
    <dbReference type="NCBI Taxonomy" id="2602289"/>
    <lineage>
        <taxon>Bacteria</taxon>
        <taxon>Pseudomonadati</taxon>
        <taxon>Pseudomonadota</taxon>
        <taxon>Alphaproteobacteria</taxon>
        <taxon>Rhodobacterales</taxon>
        <taxon>Roseobacteraceae</taxon>
        <taxon>Roseobacter</taxon>
    </lineage>
</organism>
<feature type="compositionally biased region" description="Basic and acidic residues" evidence="1">
    <location>
        <begin position="107"/>
        <end position="120"/>
    </location>
</feature>
<dbReference type="EMBL" id="BLIV01000003">
    <property type="protein sequence ID" value="GFE49970.1"/>
    <property type="molecule type" value="Genomic_DNA"/>
</dbReference>
<dbReference type="Proteomes" id="UP000436522">
    <property type="component" value="Unassembled WGS sequence"/>
</dbReference>
<protein>
    <submittedName>
        <fullName evidence="2">Uncharacterized protein</fullName>
    </submittedName>
</protein>
<gene>
    <name evidence="2" type="ORF">So717_17230</name>
</gene>
<accession>A0A640VRB3</accession>